<protein>
    <submittedName>
        <fullName evidence="2">Uncharacterized protein</fullName>
    </submittedName>
</protein>
<comment type="caution">
    <text evidence="2">The sequence shown here is derived from an EMBL/GenBank/DDBJ whole genome shotgun (WGS) entry which is preliminary data.</text>
</comment>
<evidence type="ECO:0000313" key="2">
    <source>
        <dbReference type="EMBL" id="CAF4440276.1"/>
    </source>
</evidence>
<dbReference type="Proteomes" id="UP000663873">
    <property type="component" value="Unassembled WGS sequence"/>
</dbReference>
<sequence>MVQVKKRFRHRSPPPRKLPVLPRPIQFQPPQLFDERPITQKTTSDFDTHVSNDKQHDPMTESNLVEPSLISIFSSTTDLENHDK</sequence>
<gene>
    <name evidence="2" type="ORF">UJA718_LOCUS22037</name>
</gene>
<feature type="compositionally biased region" description="Basic residues" evidence="1">
    <location>
        <begin position="1"/>
        <end position="14"/>
    </location>
</feature>
<evidence type="ECO:0000256" key="1">
    <source>
        <dbReference type="SAM" id="MobiDB-lite"/>
    </source>
</evidence>
<evidence type="ECO:0000313" key="3">
    <source>
        <dbReference type="Proteomes" id="UP000663873"/>
    </source>
</evidence>
<dbReference type="AlphaFoldDB" id="A0A820RMG3"/>
<proteinExistence type="predicted"/>
<feature type="non-terminal residue" evidence="2">
    <location>
        <position position="84"/>
    </location>
</feature>
<dbReference type="EMBL" id="CAJOBP010004440">
    <property type="protein sequence ID" value="CAF4440276.1"/>
    <property type="molecule type" value="Genomic_DNA"/>
</dbReference>
<feature type="region of interest" description="Disordered" evidence="1">
    <location>
        <begin position="1"/>
        <end position="24"/>
    </location>
</feature>
<accession>A0A820RMG3</accession>
<name>A0A820RMG3_9BILA</name>
<feature type="compositionally biased region" description="Basic and acidic residues" evidence="1">
    <location>
        <begin position="37"/>
        <end position="59"/>
    </location>
</feature>
<organism evidence="2 3">
    <name type="scientific">Rotaria socialis</name>
    <dbReference type="NCBI Taxonomy" id="392032"/>
    <lineage>
        <taxon>Eukaryota</taxon>
        <taxon>Metazoa</taxon>
        <taxon>Spiralia</taxon>
        <taxon>Gnathifera</taxon>
        <taxon>Rotifera</taxon>
        <taxon>Eurotatoria</taxon>
        <taxon>Bdelloidea</taxon>
        <taxon>Philodinida</taxon>
        <taxon>Philodinidae</taxon>
        <taxon>Rotaria</taxon>
    </lineage>
</organism>
<keyword evidence="3" id="KW-1185">Reference proteome</keyword>
<feature type="region of interest" description="Disordered" evidence="1">
    <location>
        <begin position="37"/>
        <end position="63"/>
    </location>
</feature>
<reference evidence="2" key="1">
    <citation type="submission" date="2021-02" db="EMBL/GenBank/DDBJ databases">
        <authorList>
            <person name="Nowell W R."/>
        </authorList>
    </citation>
    <scope>NUCLEOTIDE SEQUENCE</scope>
</reference>